<dbReference type="InterPro" id="IPR036525">
    <property type="entry name" value="Tubulin/FtsZ_GTPase_sf"/>
</dbReference>
<dbReference type="SUPFAM" id="SSF55307">
    <property type="entry name" value="Tubulin C-terminal domain-like"/>
    <property type="match status" value="1"/>
</dbReference>
<evidence type="ECO:0000256" key="3">
    <source>
        <dbReference type="ARBA" id="ARBA00022741"/>
    </source>
</evidence>
<evidence type="ECO:0000256" key="5">
    <source>
        <dbReference type="RuleBase" id="RU000352"/>
    </source>
</evidence>
<dbReference type="PRINTS" id="PR01519">
    <property type="entry name" value="EPSLNTUBULIN"/>
</dbReference>
<dbReference type="InterPro" id="IPR008280">
    <property type="entry name" value="Tub_FtsZ_C"/>
</dbReference>
<dbReference type="GO" id="GO:0005874">
    <property type="term" value="C:microtubule"/>
    <property type="evidence" value="ECO:0007669"/>
    <property type="project" value="UniProtKB-KW"/>
</dbReference>
<feature type="domain" description="Tubulin/FtsZ GTPase" evidence="7">
    <location>
        <begin position="1"/>
        <end position="208"/>
    </location>
</feature>
<gene>
    <name evidence="8" type="ORF">Pfra01_002539500</name>
</gene>
<keyword evidence="4 5" id="KW-0342">GTP-binding</keyword>
<dbReference type="SUPFAM" id="SSF52490">
    <property type="entry name" value="Tubulin nucleotide-binding domain-like"/>
    <property type="match status" value="1"/>
</dbReference>
<evidence type="ECO:0000256" key="1">
    <source>
        <dbReference type="ARBA" id="ARBA00009636"/>
    </source>
</evidence>
<keyword evidence="9" id="KW-1185">Reference proteome</keyword>
<dbReference type="PROSITE" id="PS00227">
    <property type="entry name" value="TUBULIN"/>
    <property type="match status" value="1"/>
</dbReference>
<dbReference type="PRINTS" id="PR01161">
    <property type="entry name" value="TUBULIN"/>
</dbReference>
<dbReference type="AlphaFoldDB" id="A0A9W6YB36"/>
<feature type="region of interest" description="Disordered" evidence="6">
    <location>
        <begin position="158"/>
        <end position="182"/>
    </location>
</feature>
<dbReference type="GO" id="GO:0007017">
    <property type="term" value="P:microtubule-based process"/>
    <property type="evidence" value="ECO:0007669"/>
    <property type="project" value="InterPro"/>
</dbReference>
<evidence type="ECO:0000256" key="2">
    <source>
        <dbReference type="ARBA" id="ARBA00022701"/>
    </source>
</evidence>
<keyword evidence="2 5" id="KW-0493">Microtubule</keyword>
<dbReference type="EMBL" id="BSXT01004765">
    <property type="protein sequence ID" value="GMF58881.1"/>
    <property type="molecule type" value="Genomic_DNA"/>
</dbReference>
<evidence type="ECO:0000313" key="9">
    <source>
        <dbReference type="Proteomes" id="UP001165121"/>
    </source>
</evidence>
<proteinExistence type="inferred from homology"/>
<dbReference type="Pfam" id="PF00091">
    <property type="entry name" value="Tubulin"/>
    <property type="match status" value="1"/>
</dbReference>
<dbReference type="InterPro" id="IPR000217">
    <property type="entry name" value="Tubulin"/>
</dbReference>
<dbReference type="PANTHER" id="PTHR11588">
    <property type="entry name" value="TUBULIN"/>
    <property type="match status" value="1"/>
</dbReference>
<evidence type="ECO:0000256" key="6">
    <source>
        <dbReference type="SAM" id="MobiDB-lite"/>
    </source>
</evidence>
<dbReference type="Gene3D" id="3.40.50.1440">
    <property type="entry name" value="Tubulin/FtsZ, GTPase domain"/>
    <property type="match status" value="2"/>
</dbReference>
<comment type="similarity">
    <text evidence="1 5">Belongs to the tubulin family.</text>
</comment>
<name>A0A9W6YB36_9STRA</name>
<dbReference type="Proteomes" id="UP001165121">
    <property type="component" value="Unassembled WGS sequence"/>
</dbReference>
<dbReference type="InterPro" id="IPR004057">
    <property type="entry name" value="Epsilon_tubulin"/>
</dbReference>
<reference evidence="8" key="1">
    <citation type="submission" date="2023-04" db="EMBL/GenBank/DDBJ databases">
        <title>Phytophthora fragariaefolia NBRC 109709.</title>
        <authorList>
            <person name="Ichikawa N."/>
            <person name="Sato H."/>
            <person name="Tonouchi N."/>
        </authorList>
    </citation>
    <scope>NUCLEOTIDE SEQUENCE</scope>
    <source>
        <strain evidence="8">NBRC 109709</strain>
    </source>
</reference>
<evidence type="ECO:0000256" key="4">
    <source>
        <dbReference type="ARBA" id="ARBA00023134"/>
    </source>
</evidence>
<dbReference type="InterPro" id="IPR017975">
    <property type="entry name" value="Tubulin_CS"/>
</dbReference>
<accession>A0A9W6YB36</accession>
<dbReference type="GO" id="GO:0005525">
    <property type="term" value="F:GTP binding"/>
    <property type="evidence" value="ECO:0007669"/>
    <property type="project" value="UniProtKB-UniRule"/>
</dbReference>
<sequence length="251" mass="27274">MKQGPVAETLNGPLGELFDQQQLADVSGSVNNGAHGHCFYGSKYQEQLQDKLHRAVELCDSLQSFFAMHSIGGGTGSGLCTMLALRELTEHAECVLPIQNEALMDLCAKIDRGTSSAKGLSGFGTLAVTENEARVVDGSRLTGCMDLRELDKFYKSGKEPPLAATRPAKKKSAAAHPGDQKKTSAFGQMNNIVVRLLTNLTSSMRFEGSLNVDLNEITTNLVPFPRLRFLLSSMSPEFATSDPRQQPRRLN</sequence>
<dbReference type="SMART" id="SM00864">
    <property type="entry name" value="Tubulin"/>
    <property type="match status" value="1"/>
</dbReference>
<protein>
    <submittedName>
        <fullName evidence="8">Unnamed protein product</fullName>
    </submittedName>
</protein>
<evidence type="ECO:0000313" key="8">
    <source>
        <dbReference type="EMBL" id="GMF58881.1"/>
    </source>
</evidence>
<keyword evidence="3 5" id="KW-0547">Nucleotide-binding</keyword>
<evidence type="ECO:0000259" key="7">
    <source>
        <dbReference type="SMART" id="SM00864"/>
    </source>
</evidence>
<dbReference type="OrthoDB" id="1662883at2759"/>
<dbReference type="InterPro" id="IPR003008">
    <property type="entry name" value="Tubulin_FtsZ_GTPase"/>
</dbReference>
<organism evidence="8 9">
    <name type="scientific">Phytophthora fragariaefolia</name>
    <dbReference type="NCBI Taxonomy" id="1490495"/>
    <lineage>
        <taxon>Eukaryota</taxon>
        <taxon>Sar</taxon>
        <taxon>Stramenopiles</taxon>
        <taxon>Oomycota</taxon>
        <taxon>Peronosporomycetes</taxon>
        <taxon>Peronosporales</taxon>
        <taxon>Peronosporaceae</taxon>
        <taxon>Phytophthora</taxon>
    </lineage>
</organism>
<comment type="caution">
    <text evidence="8">The sequence shown here is derived from an EMBL/GenBank/DDBJ whole genome shotgun (WGS) entry which is preliminary data.</text>
</comment>